<evidence type="ECO:0000259" key="1">
    <source>
        <dbReference type="PROSITE" id="PS51186"/>
    </source>
</evidence>
<dbReference type="GO" id="GO:0008999">
    <property type="term" value="F:protein-N-terminal-alanine acetyltransferase activity"/>
    <property type="evidence" value="ECO:0007669"/>
    <property type="project" value="TreeGrafter"/>
</dbReference>
<dbReference type="PROSITE" id="PS51186">
    <property type="entry name" value="GNAT"/>
    <property type="match status" value="1"/>
</dbReference>
<dbReference type="PANTHER" id="PTHR43441:SF3">
    <property type="entry name" value="ACETYLTRANSFERASE"/>
    <property type="match status" value="1"/>
</dbReference>
<dbReference type="GO" id="GO:0005737">
    <property type="term" value="C:cytoplasm"/>
    <property type="evidence" value="ECO:0007669"/>
    <property type="project" value="TreeGrafter"/>
</dbReference>
<dbReference type="InterPro" id="IPR051908">
    <property type="entry name" value="Ribosomal_N-acetyltransferase"/>
</dbReference>
<dbReference type="eggNOG" id="COG1670">
    <property type="taxonomic scope" value="Bacteria"/>
</dbReference>
<name>A0A089HM35_PAEDU</name>
<proteinExistence type="predicted"/>
<evidence type="ECO:0000313" key="3">
    <source>
        <dbReference type="Proteomes" id="UP000029409"/>
    </source>
</evidence>
<reference evidence="2 3" key="1">
    <citation type="submission" date="2014-08" db="EMBL/GenBank/DDBJ databases">
        <title>Comparative genomics of the Paenibacillus odorifer group.</title>
        <authorList>
            <person name="den Bakker H.C."/>
            <person name="Tsai Y.-C."/>
            <person name="Martin N."/>
            <person name="Korlach J."/>
            <person name="Wiedmann M."/>
        </authorList>
    </citation>
    <scope>NUCLEOTIDE SEQUENCE [LARGE SCALE GENOMIC DNA]</scope>
    <source>
        <strain evidence="2 3">DSM 1735</strain>
    </source>
</reference>
<dbReference type="Pfam" id="PF13302">
    <property type="entry name" value="Acetyltransf_3"/>
    <property type="match status" value="1"/>
</dbReference>
<dbReference type="Proteomes" id="UP000029409">
    <property type="component" value="Chromosome"/>
</dbReference>
<keyword evidence="3" id="KW-1185">Reference proteome</keyword>
<dbReference type="EMBL" id="CP009288">
    <property type="protein sequence ID" value="AIQ11780.1"/>
    <property type="molecule type" value="Genomic_DNA"/>
</dbReference>
<evidence type="ECO:0000313" key="2">
    <source>
        <dbReference type="EMBL" id="AIQ11780.1"/>
    </source>
</evidence>
<dbReference type="SUPFAM" id="SSF55729">
    <property type="entry name" value="Acyl-CoA N-acyltransferases (Nat)"/>
    <property type="match status" value="1"/>
</dbReference>
<gene>
    <name evidence="2" type="ORF">PDUR_07395</name>
</gene>
<dbReference type="KEGG" id="pdu:PDUR_07395"/>
<dbReference type="InterPro" id="IPR000182">
    <property type="entry name" value="GNAT_dom"/>
</dbReference>
<dbReference type="PANTHER" id="PTHR43441">
    <property type="entry name" value="RIBOSOMAL-PROTEIN-SERINE ACETYLTRANSFERASE"/>
    <property type="match status" value="1"/>
</dbReference>
<dbReference type="GO" id="GO:1990189">
    <property type="term" value="F:protein N-terminal-serine acetyltransferase activity"/>
    <property type="evidence" value="ECO:0007669"/>
    <property type="project" value="TreeGrafter"/>
</dbReference>
<protein>
    <submittedName>
        <fullName evidence="2">Acetyltransferase</fullName>
    </submittedName>
</protein>
<dbReference type="STRING" id="44251.PDUR_07395"/>
<keyword evidence="2" id="KW-0808">Transferase</keyword>
<feature type="domain" description="N-acetyltransferase" evidence="1">
    <location>
        <begin position="35"/>
        <end position="183"/>
    </location>
</feature>
<sequence length="185" mass="20965">MISFPESLEMERLLIRAPLWGDGAAMNEAILESLEELRPWLPFARKAPTLEESEAFTRQTRLEFLNRSNLHLRLFDKHTGKFIGSSGLHRIDWDVRSFEIGYWIRTSCAGNGYITEAVNGITDFAIRELAANRIEIRCNAKNVKSAAVAERTGYTLEGILRNTRLAENGELGDTKVYAKVRGSEF</sequence>
<dbReference type="OrthoDB" id="9799321at2"/>
<dbReference type="InterPro" id="IPR016181">
    <property type="entry name" value="Acyl_CoA_acyltransferase"/>
</dbReference>
<organism evidence="2 3">
    <name type="scientific">Paenibacillus durus</name>
    <name type="common">Paenibacillus azotofixans</name>
    <dbReference type="NCBI Taxonomy" id="44251"/>
    <lineage>
        <taxon>Bacteria</taxon>
        <taxon>Bacillati</taxon>
        <taxon>Bacillota</taxon>
        <taxon>Bacilli</taxon>
        <taxon>Bacillales</taxon>
        <taxon>Paenibacillaceae</taxon>
        <taxon>Paenibacillus</taxon>
    </lineage>
</organism>
<dbReference type="AlphaFoldDB" id="A0A089HM35"/>
<accession>A0A089HM35</accession>
<dbReference type="Gene3D" id="3.40.630.30">
    <property type="match status" value="1"/>
</dbReference>
<dbReference type="RefSeq" id="WP_042209154.1">
    <property type="nucleotide sequence ID" value="NZ_CP009288.1"/>
</dbReference>